<evidence type="ECO:0000313" key="5">
    <source>
        <dbReference type="Proteomes" id="UP001597181"/>
    </source>
</evidence>
<reference evidence="5" key="1">
    <citation type="journal article" date="2019" name="Int. J. Syst. Evol. Microbiol.">
        <title>The Global Catalogue of Microorganisms (GCM) 10K type strain sequencing project: providing services to taxonomists for standard genome sequencing and annotation.</title>
        <authorList>
            <consortium name="The Broad Institute Genomics Platform"/>
            <consortium name="The Broad Institute Genome Sequencing Center for Infectious Disease"/>
            <person name="Wu L."/>
            <person name="Ma J."/>
        </authorList>
    </citation>
    <scope>NUCLEOTIDE SEQUENCE [LARGE SCALE GENOMIC DNA]</scope>
    <source>
        <strain evidence="5">CCUG 50213</strain>
    </source>
</reference>
<dbReference type="Proteomes" id="UP001597181">
    <property type="component" value="Unassembled WGS sequence"/>
</dbReference>
<sequence>MTPELARARRAAVVVGLVLPAIIIVAVTAVQLVWLPRMPTPAAVHWGPTGLPDGFGSPWQSILMSGGSNALLLILSVVQQVQFARANTGSTSTSWSSAARLLPAFVLGLTVSLQTFALGNAWVQLDAADARETGSTLGVLIGGFAAGLVVGAIAFLVQPKLRLDPEAGKPQATPLPLAREERAAWVGEVSPSRGVLWAIGIAVGGVAALTVWMFTIEPIGGWISLGTLVFIAAVMPTALWFRVRIGPRGFEARSIIGWPVFHVPAAEITEVVTAHIEPLGEFGGWGLRFAGGRTGIVPRSGEGIVITRENGKVLVVTLDGADEAAAVLSAAAAAARNPGPTASGGNVTSIEGDTP</sequence>
<feature type="transmembrane region" description="Helical" evidence="2">
    <location>
        <begin position="12"/>
        <end position="34"/>
    </location>
</feature>
<evidence type="ECO:0000313" key="4">
    <source>
        <dbReference type="EMBL" id="MFD1202406.1"/>
    </source>
</evidence>
<protein>
    <submittedName>
        <fullName evidence="4">DUF1648 domain-containing protein</fullName>
    </submittedName>
</protein>
<feature type="transmembrane region" description="Helical" evidence="2">
    <location>
        <begin position="222"/>
        <end position="243"/>
    </location>
</feature>
<feature type="domain" description="DUF1648" evidence="3">
    <location>
        <begin position="22"/>
        <end position="64"/>
    </location>
</feature>
<name>A0ABW3TNV8_9MICO</name>
<feature type="transmembrane region" description="Helical" evidence="2">
    <location>
        <begin position="59"/>
        <end position="78"/>
    </location>
</feature>
<dbReference type="InterPro" id="IPR012867">
    <property type="entry name" value="DUF1648"/>
</dbReference>
<feature type="region of interest" description="Disordered" evidence="1">
    <location>
        <begin position="336"/>
        <end position="355"/>
    </location>
</feature>
<feature type="transmembrane region" description="Helical" evidence="2">
    <location>
        <begin position="195"/>
        <end position="216"/>
    </location>
</feature>
<feature type="transmembrane region" description="Helical" evidence="2">
    <location>
        <begin position="137"/>
        <end position="157"/>
    </location>
</feature>
<evidence type="ECO:0000256" key="1">
    <source>
        <dbReference type="SAM" id="MobiDB-lite"/>
    </source>
</evidence>
<keyword evidence="2" id="KW-0472">Membrane</keyword>
<evidence type="ECO:0000256" key="2">
    <source>
        <dbReference type="SAM" id="Phobius"/>
    </source>
</evidence>
<feature type="transmembrane region" description="Helical" evidence="2">
    <location>
        <begin position="98"/>
        <end position="117"/>
    </location>
</feature>
<proteinExistence type="predicted"/>
<accession>A0ABW3TNV8</accession>
<evidence type="ECO:0000259" key="3">
    <source>
        <dbReference type="Pfam" id="PF07853"/>
    </source>
</evidence>
<keyword evidence="2" id="KW-1133">Transmembrane helix</keyword>
<dbReference type="RefSeq" id="WP_343960865.1">
    <property type="nucleotide sequence ID" value="NZ_BAAAKZ010000010.1"/>
</dbReference>
<feature type="compositionally biased region" description="Polar residues" evidence="1">
    <location>
        <begin position="343"/>
        <end position="355"/>
    </location>
</feature>
<organism evidence="4 5">
    <name type="scientific">Leucobacter albus</name>
    <dbReference type="NCBI Taxonomy" id="272210"/>
    <lineage>
        <taxon>Bacteria</taxon>
        <taxon>Bacillati</taxon>
        <taxon>Actinomycetota</taxon>
        <taxon>Actinomycetes</taxon>
        <taxon>Micrococcales</taxon>
        <taxon>Microbacteriaceae</taxon>
        <taxon>Leucobacter</taxon>
    </lineage>
</organism>
<keyword evidence="5" id="KW-1185">Reference proteome</keyword>
<dbReference type="Pfam" id="PF07853">
    <property type="entry name" value="DUF1648"/>
    <property type="match status" value="1"/>
</dbReference>
<dbReference type="EMBL" id="JBHTLY010000004">
    <property type="protein sequence ID" value="MFD1202406.1"/>
    <property type="molecule type" value="Genomic_DNA"/>
</dbReference>
<keyword evidence="2" id="KW-0812">Transmembrane</keyword>
<gene>
    <name evidence="4" type="ORF">ACFQ3U_10925</name>
</gene>
<comment type="caution">
    <text evidence="4">The sequence shown here is derived from an EMBL/GenBank/DDBJ whole genome shotgun (WGS) entry which is preliminary data.</text>
</comment>